<dbReference type="EMBL" id="CP108222">
    <property type="protein sequence ID" value="WTT15903.1"/>
    <property type="molecule type" value="Genomic_DNA"/>
</dbReference>
<dbReference type="InterPro" id="IPR036162">
    <property type="entry name" value="Resolvase-like_N_sf"/>
</dbReference>
<feature type="domain" description="Resolvase/invertase-type recombinase catalytic" evidence="2">
    <location>
        <begin position="10"/>
        <end position="162"/>
    </location>
</feature>
<evidence type="ECO:0000313" key="4">
    <source>
        <dbReference type="EMBL" id="WTT15903.1"/>
    </source>
</evidence>
<dbReference type="GO" id="GO:0003677">
    <property type="term" value="F:DNA binding"/>
    <property type="evidence" value="ECO:0007669"/>
    <property type="project" value="InterPro"/>
</dbReference>
<dbReference type="SMART" id="SM00857">
    <property type="entry name" value="Resolvase"/>
    <property type="match status" value="1"/>
</dbReference>
<dbReference type="Pfam" id="PF07508">
    <property type="entry name" value="Recombinase"/>
    <property type="match status" value="1"/>
</dbReference>
<protein>
    <submittedName>
        <fullName evidence="4">Recombinase family protein</fullName>
    </submittedName>
</protein>
<dbReference type="InterPro" id="IPR006119">
    <property type="entry name" value="Resolv_N"/>
</dbReference>
<dbReference type="PROSITE" id="PS51737">
    <property type="entry name" value="RECOMBINASE_DNA_BIND"/>
    <property type="match status" value="1"/>
</dbReference>
<dbReference type="Gene3D" id="3.40.50.1390">
    <property type="entry name" value="Resolvase, N-terminal catalytic domain"/>
    <property type="match status" value="1"/>
</dbReference>
<evidence type="ECO:0000259" key="2">
    <source>
        <dbReference type="PROSITE" id="PS51736"/>
    </source>
</evidence>
<dbReference type="Gene3D" id="3.90.1750.20">
    <property type="entry name" value="Putative Large Serine Recombinase, Chain B, Domain 2"/>
    <property type="match status" value="1"/>
</dbReference>
<feature type="domain" description="Recombinase" evidence="3">
    <location>
        <begin position="170"/>
        <end position="290"/>
    </location>
</feature>
<dbReference type="PANTHER" id="PTHR30461">
    <property type="entry name" value="DNA-INVERTASE FROM LAMBDOID PROPHAGE"/>
    <property type="match status" value="1"/>
</dbReference>
<dbReference type="InterPro" id="IPR050639">
    <property type="entry name" value="SSR_resolvase"/>
</dbReference>
<dbReference type="PANTHER" id="PTHR30461:SF23">
    <property type="entry name" value="DNA RECOMBINASE-RELATED"/>
    <property type="match status" value="1"/>
</dbReference>
<name>A0AAU1ZX73_9ACTN</name>
<dbReference type="AlphaFoldDB" id="A0AAU1ZX73"/>
<dbReference type="GO" id="GO:0000150">
    <property type="term" value="F:DNA strand exchange activity"/>
    <property type="evidence" value="ECO:0007669"/>
    <property type="project" value="InterPro"/>
</dbReference>
<organism evidence="4">
    <name type="scientific">Streptomyces sp. NBC_00093</name>
    <dbReference type="NCBI Taxonomy" id="2975649"/>
    <lineage>
        <taxon>Bacteria</taxon>
        <taxon>Bacillati</taxon>
        <taxon>Actinomycetota</taxon>
        <taxon>Actinomycetes</taxon>
        <taxon>Kitasatosporales</taxon>
        <taxon>Streptomycetaceae</taxon>
        <taxon>Streptomyces</taxon>
    </lineage>
</organism>
<feature type="region of interest" description="Disordered" evidence="1">
    <location>
        <begin position="154"/>
        <end position="187"/>
    </location>
</feature>
<evidence type="ECO:0000259" key="3">
    <source>
        <dbReference type="PROSITE" id="PS51737"/>
    </source>
</evidence>
<reference evidence="4" key="1">
    <citation type="submission" date="2022-10" db="EMBL/GenBank/DDBJ databases">
        <title>The complete genomes of actinobacterial strains from the NBC collection.</title>
        <authorList>
            <person name="Joergensen T.S."/>
            <person name="Alvarez Arevalo M."/>
            <person name="Sterndorff E.B."/>
            <person name="Faurdal D."/>
            <person name="Vuksanovic O."/>
            <person name="Mourched A.-S."/>
            <person name="Charusanti P."/>
            <person name="Shaw S."/>
            <person name="Blin K."/>
            <person name="Weber T."/>
        </authorList>
    </citation>
    <scope>NUCLEOTIDE SEQUENCE</scope>
    <source>
        <strain evidence="4">NBC_00093</strain>
    </source>
</reference>
<accession>A0AAU1ZX73</accession>
<dbReference type="InterPro" id="IPR038109">
    <property type="entry name" value="DNA_bind_recomb_sf"/>
</dbReference>
<dbReference type="CDD" id="cd00338">
    <property type="entry name" value="Ser_Recombinase"/>
    <property type="match status" value="1"/>
</dbReference>
<evidence type="ECO:0000256" key="1">
    <source>
        <dbReference type="SAM" id="MobiDB-lite"/>
    </source>
</evidence>
<dbReference type="InterPro" id="IPR011109">
    <property type="entry name" value="DNA_bind_recombinase_dom"/>
</dbReference>
<sequence length="524" mass="56990">MVRNERTPLRAVIYTRISHDPTGKAEGVTRQEEACRKLAADLGWSVVAVKVDDDRTAVGKSGRRARRPAYAELLDILAVGEAEAVIVWHTDRLYRQARDLEPLIEIVERTHVLIRPVKQGELDLTTASGRMVARILASVSTHEVEHSIERMKAKKEANRRAGVHHGGPRTFGFKPVEPTAKGQTPQVPRIDPREAKLIREAADAVLARAADPETGATLTGICRAWNSRGITSPRGKPWVIQTLRSVLLSPRIAGRVAHKGEDAGPAQWDAIIEHDTWLALRTVLTDPARSAHLASADARAPKYLGAGLYRCGRPGCGAVVRPGGARAGQRQQYRCTAGGHLIRTAAPVDDFVERVIIARLCRPGRAREVFATSEPPVGGGPDVDALTARHATLNARLNARLNALAAAFADSEDGDPVEYREAARLIKEKIAAVETQIADAVSAVAAANEPGPLDVVDLPELVRRHEADPDDALEWWRATYPLDRRRKILVVLAVVTLRPGRRGRPLGVLPGGVAPDSVNIDWTH</sequence>
<dbReference type="SUPFAM" id="SSF53041">
    <property type="entry name" value="Resolvase-like"/>
    <property type="match status" value="1"/>
</dbReference>
<dbReference type="Pfam" id="PF00239">
    <property type="entry name" value="Resolvase"/>
    <property type="match status" value="1"/>
</dbReference>
<dbReference type="PROSITE" id="PS51736">
    <property type="entry name" value="RECOMBINASES_3"/>
    <property type="match status" value="1"/>
</dbReference>
<proteinExistence type="predicted"/>
<gene>
    <name evidence="4" type="ORF">OHA22_10360</name>
</gene>